<evidence type="ECO:0000256" key="2">
    <source>
        <dbReference type="ARBA" id="ARBA00022670"/>
    </source>
</evidence>
<reference evidence="8 9" key="1">
    <citation type="submission" date="2016-07" db="EMBL/GenBank/DDBJ databases">
        <title>Pervasive Adenine N6-methylation of Active Genes in Fungi.</title>
        <authorList>
            <consortium name="DOE Joint Genome Institute"/>
            <person name="Mondo S.J."/>
            <person name="Dannebaum R.O."/>
            <person name="Kuo R.C."/>
            <person name="Labutti K."/>
            <person name="Haridas S."/>
            <person name="Kuo A."/>
            <person name="Salamov A."/>
            <person name="Ahrendt S.R."/>
            <person name="Lipzen A."/>
            <person name="Sullivan W."/>
            <person name="Andreopoulos W.B."/>
            <person name="Clum A."/>
            <person name="Lindquist E."/>
            <person name="Daum C."/>
            <person name="Ramamoorthy G.K."/>
            <person name="Gryganskyi A."/>
            <person name="Culley D."/>
            <person name="Magnuson J.K."/>
            <person name="James T.Y."/>
            <person name="O'Malley M.A."/>
            <person name="Stajich J.E."/>
            <person name="Spatafora J.W."/>
            <person name="Visel A."/>
            <person name="Grigoriev I.V."/>
        </authorList>
    </citation>
    <scope>NUCLEOTIDE SEQUENCE [LARGE SCALE GENOMIC DNA]</scope>
    <source>
        <strain evidence="8 9">CBS 115471</strain>
    </source>
</reference>
<dbReference type="Gene3D" id="3.40.390.10">
    <property type="entry name" value="Collagenase (Catalytic Domain)"/>
    <property type="match status" value="1"/>
</dbReference>
<dbReference type="AlphaFoldDB" id="A0A1Y1ZPD7"/>
<evidence type="ECO:0000313" key="9">
    <source>
        <dbReference type="Proteomes" id="UP000193144"/>
    </source>
</evidence>
<feature type="region of interest" description="Disordered" evidence="7">
    <location>
        <begin position="301"/>
        <end position="331"/>
    </location>
</feature>
<feature type="compositionally biased region" description="Basic residues" evidence="7">
    <location>
        <begin position="304"/>
        <end position="317"/>
    </location>
</feature>
<evidence type="ECO:0000256" key="1">
    <source>
        <dbReference type="ARBA" id="ARBA00001947"/>
    </source>
</evidence>
<keyword evidence="5" id="KW-0862">Zinc</keyword>
<dbReference type="Proteomes" id="UP000193144">
    <property type="component" value="Unassembled WGS sequence"/>
</dbReference>
<proteinExistence type="predicted"/>
<keyword evidence="2" id="KW-0645">Protease</keyword>
<dbReference type="PANTHER" id="PTHR15910:SF1">
    <property type="entry name" value="ARCHAEMETZINCIN-2"/>
    <property type="match status" value="1"/>
</dbReference>
<keyword evidence="9" id="KW-1185">Reference proteome</keyword>
<organism evidence="8 9">
    <name type="scientific">Clohesyomyces aquaticus</name>
    <dbReference type="NCBI Taxonomy" id="1231657"/>
    <lineage>
        <taxon>Eukaryota</taxon>
        <taxon>Fungi</taxon>
        <taxon>Dikarya</taxon>
        <taxon>Ascomycota</taxon>
        <taxon>Pezizomycotina</taxon>
        <taxon>Dothideomycetes</taxon>
        <taxon>Pleosporomycetidae</taxon>
        <taxon>Pleosporales</taxon>
        <taxon>Lindgomycetaceae</taxon>
        <taxon>Clohesyomyces</taxon>
    </lineage>
</organism>
<accession>A0A1Y1ZPD7</accession>
<dbReference type="PANTHER" id="PTHR15910">
    <property type="entry name" value="ARCHAEMETZINCIN"/>
    <property type="match status" value="1"/>
</dbReference>
<feature type="non-terminal residue" evidence="8">
    <location>
        <position position="1"/>
    </location>
</feature>
<evidence type="ECO:0000256" key="5">
    <source>
        <dbReference type="ARBA" id="ARBA00022833"/>
    </source>
</evidence>
<name>A0A1Y1ZPD7_9PLEO</name>
<dbReference type="InterPro" id="IPR012962">
    <property type="entry name" value="Pept_M54_archaemetzincn"/>
</dbReference>
<feature type="region of interest" description="Disordered" evidence="7">
    <location>
        <begin position="1"/>
        <end position="83"/>
    </location>
</feature>
<sequence>PKRTKAPPTQCEHTHLTLQPSPHASTANYKPPNSRQYSVAISSPGSTSSSLEDYPGVQSFPAPLVLPGDDLAEDTPEPPQGLSAWLRGNWRNEVTSRRRTLYIMRPPKLSPEVAGMETWSPLEMGEGSIEEPGIEGVVEYLQAFYVGLPVKPFPTQGQDVSFTSWDNSSAGRAGRQKGRKRGSESPIALRHKSSLTRIRTRQKDGVHQLNLDDLLDAAIEMVPKDAYAILMLVSQDLYQSAEDEFVCGMAIGGNRVCVVSMARYNPALDETMEVEKEHAWPASHCLDYVLQECGVHASAVDGTRKKKARTQPKAKAKKPADEESEQTGSGPLRSAISAHLSLPPISPTSPPAHLTNLWLSRICRTASHELGHCFGIGHCSYFACNMNASGSIREDPRQAPYLCPVDLEKVRRATGAGVEEWYKSMLSFCIADSMEDVHMFHALGAWCKAQLEL</sequence>
<dbReference type="CDD" id="cd11375">
    <property type="entry name" value="Peptidase_M54"/>
    <property type="match status" value="1"/>
</dbReference>
<dbReference type="SUPFAM" id="SSF55486">
    <property type="entry name" value="Metalloproteases ('zincins'), catalytic domain"/>
    <property type="match status" value="1"/>
</dbReference>
<feature type="non-terminal residue" evidence="8">
    <location>
        <position position="453"/>
    </location>
</feature>
<dbReference type="InterPro" id="IPR024079">
    <property type="entry name" value="MetalloPept_cat_dom_sf"/>
</dbReference>
<dbReference type="OrthoDB" id="2365600at2759"/>
<evidence type="ECO:0000256" key="6">
    <source>
        <dbReference type="ARBA" id="ARBA00023049"/>
    </source>
</evidence>
<dbReference type="GO" id="GO:0006508">
    <property type="term" value="P:proteolysis"/>
    <property type="evidence" value="ECO:0007669"/>
    <property type="project" value="UniProtKB-KW"/>
</dbReference>
<evidence type="ECO:0008006" key="10">
    <source>
        <dbReference type="Google" id="ProtNLM"/>
    </source>
</evidence>
<keyword evidence="3" id="KW-0479">Metal-binding</keyword>
<dbReference type="Pfam" id="PF07998">
    <property type="entry name" value="Peptidase_M54"/>
    <property type="match status" value="1"/>
</dbReference>
<dbReference type="GO" id="GO:0046872">
    <property type="term" value="F:metal ion binding"/>
    <property type="evidence" value="ECO:0007669"/>
    <property type="project" value="UniProtKB-KW"/>
</dbReference>
<feature type="compositionally biased region" description="Polar residues" evidence="7">
    <location>
        <begin position="16"/>
        <end position="51"/>
    </location>
</feature>
<keyword evidence="4" id="KW-0378">Hydrolase</keyword>
<gene>
    <name evidence="8" type="ORF">BCR34DRAFT_442610</name>
</gene>
<evidence type="ECO:0000256" key="3">
    <source>
        <dbReference type="ARBA" id="ARBA00022723"/>
    </source>
</evidence>
<evidence type="ECO:0000256" key="7">
    <source>
        <dbReference type="SAM" id="MobiDB-lite"/>
    </source>
</evidence>
<protein>
    <recommendedName>
        <fullName evidence="10">Peptidase family M54-domain-containing protein</fullName>
    </recommendedName>
</protein>
<evidence type="ECO:0000313" key="8">
    <source>
        <dbReference type="EMBL" id="ORY11685.1"/>
    </source>
</evidence>
<feature type="region of interest" description="Disordered" evidence="7">
    <location>
        <begin position="161"/>
        <end position="186"/>
    </location>
</feature>
<dbReference type="GO" id="GO:0008237">
    <property type="term" value="F:metallopeptidase activity"/>
    <property type="evidence" value="ECO:0007669"/>
    <property type="project" value="UniProtKB-KW"/>
</dbReference>
<comment type="cofactor">
    <cofactor evidence="1">
        <name>Zn(2+)</name>
        <dbReference type="ChEBI" id="CHEBI:29105"/>
    </cofactor>
</comment>
<comment type="caution">
    <text evidence="8">The sequence shown here is derived from an EMBL/GenBank/DDBJ whole genome shotgun (WGS) entry which is preliminary data.</text>
</comment>
<dbReference type="EMBL" id="MCFA01000058">
    <property type="protein sequence ID" value="ORY11685.1"/>
    <property type="molecule type" value="Genomic_DNA"/>
</dbReference>
<keyword evidence="6" id="KW-0482">Metalloprotease</keyword>
<evidence type="ECO:0000256" key="4">
    <source>
        <dbReference type="ARBA" id="ARBA00022801"/>
    </source>
</evidence>